<dbReference type="NCBIfam" id="TIGR00492">
    <property type="entry name" value="alr"/>
    <property type="match status" value="1"/>
</dbReference>
<dbReference type="SMART" id="SM01005">
    <property type="entry name" value="Ala_racemase_C"/>
    <property type="match status" value="1"/>
</dbReference>
<feature type="domain" description="Alanine racemase C-terminal" evidence="8">
    <location>
        <begin position="261"/>
        <end position="386"/>
    </location>
</feature>
<evidence type="ECO:0000256" key="7">
    <source>
        <dbReference type="PIRSR" id="PIRSR600821-52"/>
    </source>
</evidence>
<dbReference type="SUPFAM" id="SSF51419">
    <property type="entry name" value="PLP-binding barrel"/>
    <property type="match status" value="1"/>
</dbReference>
<feature type="active site" description="Proton acceptor; specific for D-alanine" evidence="5">
    <location>
        <position position="62"/>
    </location>
</feature>
<feature type="binding site" evidence="5 7">
    <location>
        <position position="330"/>
    </location>
    <ligand>
        <name>substrate</name>
    </ligand>
</feature>
<comment type="function">
    <text evidence="5">Catalyzes the interconversion of L-alanine and D-alanine. May also act on other amino acids.</text>
</comment>
<evidence type="ECO:0000256" key="2">
    <source>
        <dbReference type="ARBA" id="ARBA00001933"/>
    </source>
</evidence>
<dbReference type="Gene3D" id="2.40.37.10">
    <property type="entry name" value="Lyase, Ornithine Decarboxylase, Chain A, domain 1"/>
    <property type="match status" value="1"/>
</dbReference>
<dbReference type="AlphaFoldDB" id="A0A8J3E9B4"/>
<dbReference type="InterPro" id="IPR000821">
    <property type="entry name" value="Ala_racemase"/>
</dbReference>
<dbReference type="Gene3D" id="3.20.20.10">
    <property type="entry name" value="Alanine racemase"/>
    <property type="match status" value="1"/>
</dbReference>
<comment type="pathway">
    <text evidence="5">Amino-acid biosynthesis; D-alanine biosynthesis; D-alanine from L-alanine: step 1/1.</text>
</comment>
<evidence type="ECO:0000256" key="3">
    <source>
        <dbReference type="ARBA" id="ARBA00022898"/>
    </source>
</evidence>
<proteinExistence type="inferred from homology"/>
<keyword evidence="10" id="KW-1185">Reference proteome</keyword>
<evidence type="ECO:0000256" key="6">
    <source>
        <dbReference type="PIRSR" id="PIRSR600821-50"/>
    </source>
</evidence>
<organism evidence="9 10">
    <name type="scientific">Cysteiniphilum litorale</name>
    <dbReference type="NCBI Taxonomy" id="2056700"/>
    <lineage>
        <taxon>Bacteria</taxon>
        <taxon>Pseudomonadati</taxon>
        <taxon>Pseudomonadota</taxon>
        <taxon>Gammaproteobacteria</taxon>
        <taxon>Thiotrichales</taxon>
        <taxon>Fastidiosibacteraceae</taxon>
        <taxon>Cysteiniphilum</taxon>
    </lineage>
</organism>
<accession>A0A8J3E9B4</accession>
<feature type="active site" description="Proton acceptor; specific for L-alanine" evidence="5">
    <location>
        <position position="282"/>
    </location>
</feature>
<comment type="similarity">
    <text evidence="5">Belongs to the alanine racemase family.</text>
</comment>
<reference evidence="9" key="1">
    <citation type="journal article" date="2014" name="Int. J. Syst. Evol. Microbiol.">
        <title>Complete genome sequence of Corynebacterium casei LMG S-19264T (=DSM 44701T), isolated from a smear-ripened cheese.</title>
        <authorList>
            <consortium name="US DOE Joint Genome Institute (JGI-PGF)"/>
            <person name="Walter F."/>
            <person name="Albersmeier A."/>
            <person name="Kalinowski J."/>
            <person name="Ruckert C."/>
        </authorList>
    </citation>
    <scope>NUCLEOTIDE SEQUENCE</scope>
    <source>
        <strain evidence="9">CGMCC 1.15758</strain>
    </source>
</reference>
<dbReference type="FunFam" id="3.20.20.10:FF:000002">
    <property type="entry name" value="Alanine racemase"/>
    <property type="match status" value="1"/>
</dbReference>
<gene>
    <name evidence="9" type="primary">alr</name>
    <name evidence="9" type="ORF">GCM10010995_16740</name>
</gene>
<dbReference type="EC" id="5.1.1.1" evidence="5"/>
<evidence type="ECO:0000313" key="10">
    <source>
        <dbReference type="Proteomes" id="UP000636949"/>
    </source>
</evidence>
<dbReference type="GO" id="GO:0030632">
    <property type="term" value="P:D-alanine biosynthetic process"/>
    <property type="evidence" value="ECO:0007669"/>
    <property type="project" value="UniProtKB-UniRule"/>
</dbReference>
<evidence type="ECO:0000256" key="5">
    <source>
        <dbReference type="HAMAP-Rule" id="MF_01201"/>
    </source>
</evidence>
<feature type="modified residue" description="N6-(pyridoxal phosphate)lysine" evidence="5 6">
    <location>
        <position position="62"/>
    </location>
</feature>
<dbReference type="OrthoDB" id="9813814at2"/>
<comment type="cofactor">
    <cofactor evidence="2 5 6">
        <name>pyridoxal 5'-phosphate</name>
        <dbReference type="ChEBI" id="CHEBI:597326"/>
    </cofactor>
</comment>
<evidence type="ECO:0000259" key="8">
    <source>
        <dbReference type="SMART" id="SM01005"/>
    </source>
</evidence>
<dbReference type="Pfam" id="PF00842">
    <property type="entry name" value="Ala_racemase_C"/>
    <property type="match status" value="1"/>
</dbReference>
<dbReference type="Pfam" id="PF01168">
    <property type="entry name" value="Ala_racemase_N"/>
    <property type="match status" value="1"/>
</dbReference>
<comment type="caution">
    <text evidence="9">The sequence shown here is derived from an EMBL/GenBank/DDBJ whole genome shotgun (WGS) entry which is preliminary data.</text>
</comment>
<dbReference type="SUPFAM" id="SSF50621">
    <property type="entry name" value="Alanine racemase C-terminal domain-like"/>
    <property type="match status" value="1"/>
</dbReference>
<keyword evidence="3 5" id="KW-0663">Pyridoxal phosphate</keyword>
<dbReference type="Proteomes" id="UP000636949">
    <property type="component" value="Unassembled WGS sequence"/>
</dbReference>
<keyword evidence="4 5" id="KW-0413">Isomerase</keyword>
<comment type="catalytic activity">
    <reaction evidence="1 5">
        <text>L-alanine = D-alanine</text>
        <dbReference type="Rhea" id="RHEA:20249"/>
        <dbReference type="ChEBI" id="CHEBI:57416"/>
        <dbReference type="ChEBI" id="CHEBI:57972"/>
        <dbReference type="EC" id="5.1.1.1"/>
    </reaction>
</comment>
<sequence length="406" mass="44511">MLRAKGVILVQSIDLTAFNIIAMTARHHNLRAFANINISHLLANLANIRALHANKSMIIMLKANAYGHGAVEIAKALDGLCEYFGVASVEEGIELILAGIEKTKVIVFSGFFSKDMVQTLIDYRLIPIIHSAYQYELLDEYFQSKHAEIWLKVNTGMNRLGLSEDEFEALYTQAQSYCKPINALTHLAESESCDQSFTLKQLQCFQALIKDKSFTHISAFNSAASLLNNNDFNTNTIRIGLALYGACAAAHPLLRCTLKPVMTLHSHVVAIQSIDVGDSVGYNRQYIAKSKTQIAIVTIGYGDGYPQAAPNGTMVAINGKVYPTAGKVSMDLMAIDIGMNKDIYIGDNVTLFGNHDLLVDDVAKHIGTSSYAMLTAINPRVKRFYLTSTDAETTQSVIKDTTASTK</sequence>
<evidence type="ECO:0000313" key="9">
    <source>
        <dbReference type="EMBL" id="GGG00061.1"/>
    </source>
</evidence>
<feature type="binding site" evidence="5 7">
    <location>
        <position position="159"/>
    </location>
    <ligand>
        <name>substrate</name>
    </ligand>
</feature>
<dbReference type="GO" id="GO:0005829">
    <property type="term" value="C:cytosol"/>
    <property type="evidence" value="ECO:0007669"/>
    <property type="project" value="TreeGrafter"/>
</dbReference>
<dbReference type="HAMAP" id="MF_01201">
    <property type="entry name" value="Ala_racemase"/>
    <property type="match status" value="1"/>
</dbReference>
<evidence type="ECO:0000256" key="4">
    <source>
        <dbReference type="ARBA" id="ARBA00023235"/>
    </source>
</evidence>
<dbReference type="InterPro" id="IPR029066">
    <property type="entry name" value="PLP-binding_barrel"/>
</dbReference>
<dbReference type="RefSeq" id="WP_117002947.1">
    <property type="nucleotide sequence ID" value="NZ_BMJS01000018.1"/>
</dbReference>
<dbReference type="PANTHER" id="PTHR30511:SF0">
    <property type="entry name" value="ALANINE RACEMASE, CATABOLIC-RELATED"/>
    <property type="match status" value="1"/>
</dbReference>
<dbReference type="UniPathway" id="UPA00042">
    <property type="reaction ID" value="UER00497"/>
</dbReference>
<dbReference type="InterPro" id="IPR011079">
    <property type="entry name" value="Ala_racemase_C"/>
</dbReference>
<name>A0A8J3E9B4_9GAMM</name>
<dbReference type="InterPro" id="IPR001608">
    <property type="entry name" value="Ala_racemase_N"/>
</dbReference>
<reference evidence="9" key="2">
    <citation type="submission" date="2020-09" db="EMBL/GenBank/DDBJ databases">
        <authorList>
            <person name="Sun Q."/>
            <person name="Zhou Y."/>
        </authorList>
    </citation>
    <scope>NUCLEOTIDE SEQUENCE</scope>
    <source>
        <strain evidence="9">CGMCC 1.15758</strain>
    </source>
</reference>
<dbReference type="InterPro" id="IPR009006">
    <property type="entry name" value="Ala_racemase/Decarboxylase_C"/>
</dbReference>
<dbReference type="GO" id="GO:0030170">
    <property type="term" value="F:pyridoxal phosphate binding"/>
    <property type="evidence" value="ECO:0007669"/>
    <property type="project" value="UniProtKB-UniRule"/>
</dbReference>
<protein>
    <recommendedName>
        <fullName evidence="5">Alanine racemase</fullName>
        <ecNumber evidence="5">5.1.1.1</ecNumber>
    </recommendedName>
</protein>
<dbReference type="PANTHER" id="PTHR30511">
    <property type="entry name" value="ALANINE RACEMASE"/>
    <property type="match status" value="1"/>
</dbReference>
<dbReference type="PRINTS" id="PR00992">
    <property type="entry name" value="ALARACEMASE"/>
</dbReference>
<dbReference type="EMBL" id="BMJS01000018">
    <property type="protein sequence ID" value="GGG00061.1"/>
    <property type="molecule type" value="Genomic_DNA"/>
</dbReference>
<evidence type="ECO:0000256" key="1">
    <source>
        <dbReference type="ARBA" id="ARBA00000316"/>
    </source>
</evidence>
<dbReference type="GO" id="GO:0008784">
    <property type="term" value="F:alanine racemase activity"/>
    <property type="evidence" value="ECO:0007669"/>
    <property type="project" value="UniProtKB-UniRule"/>
</dbReference>